<proteinExistence type="predicted"/>
<dbReference type="Proteomes" id="UP000789524">
    <property type="component" value="Unassembled WGS sequence"/>
</dbReference>
<name>A0A8J2VSM3_9NEOP</name>
<accession>A0A8J2VSM3</accession>
<evidence type="ECO:0000313" key="2">
    <source>
        <dbReference type="Proteomes" id="UP000789524"/>
    </source>
</evidence>
<dbReference type="AlphaFoldDB" id="A0A8J2VSM3"/>
<gene>
    <name evidence="1" type="ORF">DCHRY22_LOCUS4109</name>
</gene>
<evidence type="ECO:0000313" key="1">
    <source>
        <dbReference type="EMBL" id="CAG9562836.1"/>
    </source>
</evidence>
<reference evidence="1" key="1">
    <citation type="submission" date="2021-09" db="EMBL/GenBank/DDBJ databases">
        <authorList>
            <person name="Martin H S."/>
        </authorList>
    </citation>
    <scope>NUCLEOTIDE SEQUENCE</scope>
</reference>
<comment type="caution">
    <text evidence="1">The sequence shown here is derived from an EMBL/GenBank/DDBJ whole genome shotgun (WGS) entry which is preliminary data.</text>
</comment>
<dbReference type="OrthoDB" id="6159439at2759"/>
<protein>
    <submittedName>
        <fullName evidence="1">(African queen) hypothetical protein</fullName>
    </submittedName>
</protein>
<sequence>MSRSFLVDALISDTKDTNTEMKSEHLTYNLGNLDTRPKFLPYPYPGSINLLSLGLQQQRAPDLFRPFLEQLNFRYPMLHQLPRQTEFFGPAHETRTFEQIHWHATP</sequence>
<dbReference type="EMBL" id="CAKASE010000048">
    <property type="protein sequence ID" value="CAG9562836.1"/>
    <property type="molecule type" value="Genomic_DNA"/>
</dbReference>
<organism evidence="1 2">
    <name type="scientific">Danaus chrysippus</name>
    <name type="common">African queen</name>
    <dbReference type="NCBI Taxonomy" id="151541"/>
    <lineage>
        <taxon>Eukaryota</taxon>
        <taxon>Metazoa</taxon>
        <taxon>Ecdysozoa</taxon>
        <taxon>Arthropoda</taxon>
        <taxon>Hexapoda</taxon>
        <taxon>Insecta</taxon>
        <taxon>Pterygota</taxon>
        <taxon>Neoptera</taxon>
        <taxon>Endopterygota</taxon>
        <taxon>Lepidoptera</taxon>
        <taxon>Glossata</taxon>
        <taxon>Ditrysia</taxon>
        <taxon>Papilionoidea</taxon>
        <taxon>Nymphalidae</taxon>
        <taxon>Danainae</taxon>
        <taxon>Danaini</taxon>
        <taxon>Danaina</taxon>
        <taxon>Danaus</taxon>
        <taxon>Anosia</taxon>
    </lineage>
</organism>
<keyword evidence="2" id="KW-1185">Reference proteome</keyword>